<evidence type="ECO:0000256" key="2">
    <source>
        <dbReference type="ARBA" id="ARBA00023136"/>
    </source>
</evidence>
<dbReference type="EMBL" id="BDFE01000009">
    <property type="protein sequence ID" value="GAU08175.1"/>
    <property type="molecule type" value="Genomic_DNA"/>
</dbReference>
<dbReference type="Pfam" id="PF01103">
    <property type="entry name" value="Omp85"/>
    <property type="match status" value="1"/>
</dbReference>
<organism evidence="4 5">
    <name type="scientific">Desulfoplanes formicivorans</name>
    <dbReference type="NCBI Taxonomy" id="1592317"/>
    <lineage>
        <taxon>Bacteria</taxon>
        <taxon>Pseudomonadati</taxon>
        <taxon>Thermodesulfobacteriota</taxon>
        <taxon>Desulfovibrionia</taxon>
        <taxon>Desulfovibrionales</taxon>
        <taxon>Desulfoplanaceae</taxon>
        <taxon>Desulfoplanes</taxon>
    </lineage>
</organism>
<dbReference type="Gene3D" id="3.10.20.310">
    <property type="entry name" value="membrane protein fhac"/>
    <property type="match status" value="1"/>
</dbReference>
<evidence type="ECO:0000256" key="1">
    <source>
        <dbReference type="ARBA" id="ARBA00004370"/>
    </source>
</evidence>
<keyword evidence="5" id="KW-1185">Reference proteome</keyword>
<sequence length="598" mass="64845">MLTKTMQLVKIIVPFLGTVLVCILMQPHQAAAQNRAVPYTATLEGAPSDEAQQAILLQADTFAREDRPPRTRALLRKRVADDLPTIRSILQSLGYYKIQISTDVDTNISPARVSLNITPGPLFRMGTVTLEGVPDNVPLSPQIIGLAPGTPATAAAIRKGEDILLDMLGNHGHPFARSTSRDVVVDHALNQVNILWKIDPGPACTFGPVTITGLDQVNPEFVHRTIAWQEGETFNATAQDTTRMKLLKSGLFGTVRIEHADTPQASGSLPMSIVVQERVPRTVKAGLEYATDTGPGATFSWEHRNLFHDGELLRTRGQINDITQGADVRLMFPAFFGPWQMTTEGALAREYTDAYTSKSITTGMMLERRQTPWLRTGGGVRYRLNTVDDSEGDKKTYGLISVPVFADAVKAAPMLDPTSGWTLKGETAPYLDLLGENIFFVKSRVQGSVYLPLLPSRKLTLALRGALGVLGGTGLQDIPANERFYAGGGGSVRGYAYQKAGDLDDDNDPTGGLSKLECAAELRATFTKTLGGVVFLDGGRAFPDAVPDDLTDLFWGAGAGLRYFTPIGPLRLDAAFPLNKRNSIDDAFQIYISIGQAF</sequence>
<dbReference type="InterPro" id="IPR000184">
    <property type="entry name" value="Bac_surfAg_D15"/>
</dbReference>
<reference evidence="5" key="1">
    <citation type="submission" date="2016-06" db="EMBL/GenBank/DDBJ databases">
        <title>Draft genome sequence of Desulfoplanes formicivorans strain Pf12B.</title>
        <authorList>
            <person name="Watanabe M."/>
            <person name="Kojima H."/>
            <person name="Fukui M."/>
        </authorList>
    </citation>
    <scope>NUCLEOTIDE SEQUENCE [LARGE SCALE GENOMIC DNA]</scope>
    <source>
        <strain evidence="5">Pf12B</strain>
    </source>
</reference>
<dbReference type="STRING" id="1592317.DPF_0878"/>
<dbReference type="Gene3D" id="2.40.160.50">
    <property type="entry name" value="membrane protein fhac: a member of the omp85/tpsb transporter family"/>
    <property type="match status" value="1"/>
</dbReference>
<comment type="caution">
    <text evidence="4">The sequence shown here is derived from an EMBL/GenBank/DDBJ whole genome shotgun (WGS) entry which is preliminary data.</text>
</comment>
<evidence type="ECO:0000313" key="4">
    <source>
        <dbReference type="EMBL" id="GAU08175.1"/>
    </source>
</evidence>
<evidence type="ECO:0000313" key="5">
    <source>
        <dbReference type="Proteomes" id="UP000095200"/>
    </source>
</evidence>
<dbReference type="PANTHER" id="PTHR12815">
    <property type="entry name" value="SORTING AND ASSEMBLY MACHINERY SAMM50 PROTEIN FAMILY MEMBER"/>
    <property type="match status" value="1"/>
</dbReference>
<proteinExistence type="predicted"/>
<dbReference type="PANTHER" id="PTHR12815:SF42">
    <property type="entry name" value="BACTERIAL SURFACE ANTIGEN (D15) DOMAIN-CONTAINING PROTEIN"/>
    <property type="match status" value="1"/>
</dbReference>
<name>A0A194AG43_9BACT</name>
<feature type="domain" description="Bacterial surface antigen (D15)" evidence="3">
    <location>
        <begin position="305"/>
        <end position="598"/>
    </location>
</feature>
<evidence type="ECO:0000259" key="3">
    <source>
        <dbReference type="Pfam" id="PF01103"/>
    </source>
</evidence>
<comment type="subcellular location">
    <subcellularLocation>
        <location evidence="1">Membrane</location>
    </subcellularLocation>
</comment>
<protein>
    <recommendedName>
        <fullName evidence="3">Bacterial surface antigen (D15) domain-containing protein</fullName>
    </recommendedName>
</protein>
<dbReference type="AlphaFoldDB" id="A0A194AG43"/>
<dbReference type="GO" id="GO:0019867">
    <property type="term" value="C:outer membrane"/>
    <property type="evidence" value="ECO:0007669"/>
    <property type="project" value="InterPro"/>
</dbReference>
<accession>A0A194AG43</accession>
<gene>
    <name evidence="4" type="ORF">DPF_0878</name>
</gene>
<keyword evidence="2" id="KW-0472">Membrane</keyword>
<dbReference type="Proteomes" id="UP000095200">
    <property type="component" value="Unassembled WGS sequence"/>
</dbReference>
<dbReference type="InterPro" id="IPR039910">
    <property type="entry name" value="D15-like"/>
</dbReference>